<feature type="region of interest" description="Disordered" evidence="1">
    <location>
        <begin position="205"/>
        <end position="232"/>
    </location>
</feature>
<evidence type="ECO:0000256" key="1">
    <source>
        <dbReference type="SAM" id="MobiDB-lite"/>
    </source>
</evidence>
<keyword evidence="3" id="KW-1185">Reference proteome</keyword>
<feature type="compositionally biased region" description="Pro residues" evidence="1">
    <location>
        <begin position="211"/>
        <end position="225"/>
    </location>
</feature>
<dbReference type="AlphaFoldDB" id="A0A8T0MQU8"/>
<feature type="compositionally biased region" description="Basic residues" evidence="1">
    <location>
        <begin position="123"/>
        <end position="132"/>
    </location>
</feature>
<reference evidence="2" key="1">
    <citation type="submission" date="2020-05" db="EMBL/GenBank/DDBJ databases">
        <title>WGS assembly of Panicum virgatum.</title>
        <authorList>
            <person name="Lovell J.T."/>
            <person name="Jenkins J."/>
            <person name="Shu S."/>
            <person name="Juenger T.E."/>
            <person name="Schmutz J."/>
        </authorList>
    </citation>
    <scope>NUCLEOTIDE SEQUENCE</scope>
    <source>
        <strain evidence="2">AP13</strain>
    </source>
</reference>
<accession>A0A8T0MQU8</accession>
<comment type="caution">
    <text evidence="2">The sequence shown here is derived from an EMBL/GenBank/DDBJ whole genome shotgun (WGS) entry which is preliminary data.</text>
</comment>
<organism evidence="2 3">
    <name type="scientific">Panicum virgatum</name>
    <name type="common">Blackwell switchgrass</name>
    <dbReference type="NCBI Taxonomy" id="38727"/>
    <lineage>
        <taxon>Eukaryota</taxon>
        <taxon>Viridiplantae</taxon>
        <taxon>Streptophyta</taxon>
        <taxon>Embryophyta</taxon>
        <taxon>Tracheophyta</taxon>
        <taxon>Spermatophyta</taxon>
        <taxon>Magnoliopsida</taxon>
        <taxon>Liliopsida</taxon>
        <taxon>Poales</taxon>
        <taxon>Poaceae</taxon>
        <taxon>PACMAD clade</taxon>
        <taxon>Panicoideae</taxon>
        <taxon>Panicodae</taxon>
        <taxon>Paniceae</taxon>
        <taxon>Panicinae</taxon>
        <taxon>Panicum</taxon>
        <taxon>Panicum sect. Hiantes</taxon>
    </lineage>
</organism>
<feature type="region of interest" description="Disordered" evidence="1">
    <location>
        <begin position="83"/>
        <end position="133"/>
    </location>
</feature>
<dbReference type="Proteomes" id="UP000823388">
    <property type="component" value="Chromosome 9N"/>
</dbReference>
<feature type="compositionally biased region" description="Low complexity" evidence="1">
    <location>
        <begin position="83"/>
        <end position="109"/>
    </location>
</feature>
<feature type="region of interest" description="Disordered" evidence="1">
    <location>
        <begin position="48"/>
        <end position="67"/>
    </location>
</feature>
<name>A0A8T0MQU8_PANVG</name>
<gene>
    <name evidence="2" type="ORF">PVAP13_9NG401214</name>
</gene>
<feature type="region of interest" description="Disordered" evidence="1">
    <location>
        <begin position="1"/>
        <end position="21"/>
    </location>
</feature>
<evidence type="ECO:0000313" key="2">
    <source>
        <dbReference type="EMBL" id="KAG2538492.1"/>
    </source>
</evidence>
<feature type="compositionally biased region" description="Polar residues" evidence="1">
    <location>
        <begin position="7"/>
        <end position="16"/>
    </location>
</feature>
<dbReference type="EMBL" id="CM029054">
    <property type="protein sequence ID" value="KAG2538492.1"/>
    <property type="molecule type" value="Genomic_DNA"/>
</dbReference>
<protein>
    <submittedName>
        <fullName evidence="2">Uncharacterized protein</fullName>
    </submittedName>
</protein>
<sequence length="288" mass="30559">MAWASRQAASESSPKTLQACWPPLPRSLRLRLLTSPPRLLLTPQLARLTRTGEQAQPARHGSRQRALTAAGSVHALRLRRLLTSPARPPRASTSASPPHLPASSSSSPPQLANLTHTSEQARPARHGSRRRALAVAGSVHALRFRRLLTSPAHPPHARRRAGTAGEARIEVASSGGSRILPLLSTPFSPPSLSFHASSSRLRARICSSRPSNPPPTPSSLLPRPPMVTAGSGHHELRAPCMWRLGGAGRDVAGKGADAKSMPASGFLFEDMCRLGNARLLSGLSPNGV</sequence>
<evidence type="ECO:0000313" key="3">
    <source>
        <dbReference type="Proteomes" id="UP000823388"/>
    </source>
</evidence>
<proteinExistence type="predicted"/>
<feature type="compositionally biased region" description="Polar residues" evidence="1">
    <location>
        <begin position="110"/>
        <end position="120"/>
    </location>
</feature>